<evidence type="ECO:0000313" key="1">
    <source>
        <dbReference type="EMBL" id="MDI9258257.1"/>
    </source>
</evidence>
<dbReference type="SUPFAM" id="SSF51161">
    <property type="entry name" value="Trimeric LpxA-like enzymes"/>
    <property type="match status" value="1"/>
</dbReference>
<protein>
    <submittedName>
        <fullName evidence="1">Transferase</fullName>
    </submittedName>
</protein>
<dbReference type="RefSeq" id="WP_283239921.1">
    <property type="nucleotide sequence ID" value="NZ_JASGBP010000010.1"/>
</dbReference>
<dbReference type="EMBL" id="JASGBP010000010">
    <property type="protein sequence ID" value="MDI9258257.1"/>
    <property type="molecule type" value="Genomic_DNA"/>
</dbReference>
<evidence type="ECO:0000313" key="2">
    <source>
        <dbReference type="Proteomes" id="UP001230035"/>
    </source>
</evidence>
<proteinExistence type="predicted"/>
<organism evidence="1 2">
    <name type="scientific">Flavobacterium sedimenticola</name>
    <dbReference type="NCBI Taxonomy" id="3043286"/>
    <lineage>
        <taxon>Bacteria</taxon>
        <taxon>Pseudomonadati</taxon>
        <taxon>Bacteroidota</taxon>
        <taxon>Flavobacteriia</taxon>
        <taxon>Flavobacteriales</taxon>
        <taxon>Flavobacteriaceae</taxon>
        <taxon>Flavobacterium</taxon>
    </lineage>
</organism>
<keyword evidence="1" id="KW-0808">Transferase</keyword>
<dbReference type="Proteomes" id="UP001230035">
    <property type="component" value="Unassembled WGS sequence"/>
</dbReference>
<accession>A0ABT6XTW7</accession>
<dbReference type="InterPro" id="IPR011004">
    <property type="entry name" value="Trimer_LpxA-like_sf"/>
</dbReference>
<dbReference type="GO" id="GO:0016740">
    <property type="term" value="F:transferase activity"/>
    <property type="evidence" value="ECO:0007669"/>
    <property type="project" value="UniProtKB-KW"/>
</dbReference>
<comment type="caution">
    <text evidence="1">The sequence shown here is derived from an EMBL/GenBank/DDBJ whole genome shotgun (WGS) entry which is preliminary data.</text>
</comment>
<sequence length="242" mass="27795">MRFRDFYHRLVFIFSINWTKTLYFNFKKFPFAVAKKCPIYFYGRVKFKNISGEIIINAPIQSGMIGFGQSYEIISSSKGTAELNLEGRIIFNGHTQFGKDYFIYIAPKASLQMGHMSSLGYSGKIICYEKIVMGDFARVGFESQLIDTNAHQMINTLTREKYPMTVPIHIGNYNYISNRVTILSNTITPDYCTIASNSLCLKDYTTFGQNILIGGVPAQLLRENISRDWSDEMAQLERWLKI</sequence>
<gene>
    <name evidence="1" type="ORF">QHT84_12605</name>
</gene>
<keyword evidence="2" id="KW-1185">Reference proteome</keyword>
<name>A0ABT6XTW7_9FLAO</name>
<dbReference type="Gene3D" id="2.160.10.10">
    <property type="entry name" value="Hexapeptide repeat proteins"/>
    <property type="match status" value="1"/>
</dbReference>
<reference evidence="1 2" key="1">
    <citation type="submission" date="2023-05" db="EMBL/GenBank/DDBJ databases">
        <title>Flavobacterium sedimenti sp. nov., isolated from the sediment.</title>
        <authorList>
            <person name="Wu N."/>
        </authorList>
    </citation>
    <scope>NUCLEOTIDE SEQUENCE [LARGE SCALE GENOMIC DNA]</scope>
    <source>
        <strain evidence="1 2">YZ-48</strain>
    </source>
</reference>